<sequence length="80" mass="8806">MNVRDDRNAGSALAPAVCFAYSPDRKGIHSTACSGDREEIPSASELLTDCLNFRTNSFIFKELTEIKSSFLFECIAKSNP</sequence>
<accession>A0A1Q6BEF9</accession>
<evidence type="ECO:0000313" key="2">
    <source>
        <dbReference type="Proteomes" id="UP000185794"/>
    </source>
</evidence>
<dbReference type="AlphaFoldDB" id="A0A1Q6BEF9"/>
<evidence type="ECO:0000313" key="1">
    <source>
        <dbReference type="EMBL" id="OKV08676.1"/>
    </source>
</evidence>
<proteinExistence type="predicted"/>
<comment type="caution">
    <text evidence="1">The sequence shown here is derived from an EMBL/GenBank/DDBJ whole genome shotgun (WGS) entry which is preliminary data.</text>
</comment>
<dbReference type="EMBL" id="LRKC01000132">
    <property type="protein sequence ID" value="OKV08676.1"/>
    <property type="molecule type" value="Genomic_DNA"/>
</dbReference>
<organism evidence="1 2">
    <name type="scientific">Escherichia coli</name>
    <dbReference type="NCBI Taxonomy" id="562"/>
    <lineage>
        <taxon>Bacteria</taxon>
        <taxon>Pseudomonadati</taxon>
        <taxon>Pseudomonadota</taxon>
        <taxon>Gammaproteobacteria</taxon>
        <taxon>Enterobacterales</taxon>
        <taxon>Enterobacteriaceae</taxon>
        <taxon>Escherichia</taxon>
    </lineage>
</organism>
<protein>
    <submittedName>
        <fullName evidence="1">Uncharacterized protein</fullName>
    </submittedName>
</protein>
<reference evidence="1 2" key="1">
    <citation type="journal article" date="2017" name="Front. Cell. Infect. Microbiol.">
        <title>Chaperone-usher pili loci of human colonization factor-negative enterotoxigenic Escherichia coli.</title>
        <authorList>
            <person name="Del Canto F."/>
            <person name="Vidal R."/>
            <person name="Stine O.C."/>
            <person name="Pop M."/>
        </authorList>
    </citation>
    <scope>NUCLEOTIDE SEQUENCE [LARGE SCALE GENOMIC DNA]</scope>
    <source>
        <strain evidence="1 2">700324</strain>
    </source>
</reference>
<dbReference type="Proteomes" id="UP000185794">
    <property type="component" value="Unassembled WGS sequence"/>
</dbReference>
<gene>
    <name evidence="1" type="ORF">AWP47_17765</name>
</gene>
<name>A0A1Q6BEF9_ECOLX</name>